<evidence type="ECO:0000259" key="3">
    <source>
        <dbReference type="PROSITE" id="PS50887"/>
    </source>
</evidence>
<feature type="transmembrane region" description="Helical" evidence="1">
    <location>
        <begin position="20"/>
        <end position="42"/>
    </location>
</feature>
<evidence type="ECO:0000256" key="1">
    <source>
        <dbReference type="SAM" id="Phobius"/>
    </source>
</evidence>
<dbReference type="PROSITE" id="PS50883">
    <property type="entry name" value="EAL"/>
    <property type="match status" value="1"/>
</dbReference>
<dbReference type="NCBIfam" id="TIGR00254">
    <property type="entry name" value="GGDEF"/>
    <property type="match status" value="1"/>
</dbReference>
<dbReference type="Gene3D" id="3.30.70.270">
    <property type="match status" value="1"/>
</dbReference>
<proteinExistence type="predicted"/>
<dbReference type="FunFam" id="3.30.70.270:FF:000001">
    <property type="entry name" value="Diguanylate cyclase domain protein"/>
    <property type="match status" value="1"/>
</dbReference>
<protein>
    <submittedName>
        <fullName evidence="4">EAL domain-containing protein</fullName>
    </submittedName>
</protein>
<evidence type="ECO:0000313" key="5">
    <source>
        <dbReference type="Proteomes" id="UP000282837"/>
    </source>
</evidence>
<dbReference type="AlphaFoldDB" id="A0A437N923"/>
<dbReference type="GO" id="GO:0003824">
    <property type="term" value="F:catalytic activity"/>
    <property type="evidence" value="ECO:0007669"/>
    <property type="project" value="UniProtKB-ARBA"/>
</dbReference>
<dbReference type="InterPro" id="IPR043128">
    <property type="entry name" value="Rev_trsase/Diguanyl_cyclase"/>
</dbReference>
<dbReference type="SMART" id="SM00052">
    <property type="entry name" value="EAL"/>
    <property type="match status" value="1"/>
</dbReference>
<sequence>MKSAKARQNRLMGSGLFRPVLVLAVAVFAVLALVITVMVHQFDSVSRQQQQQTAQRGYLNRFTEHTELVQQRVVSDDAVRHLAIRFDPQWAEHDLAHYYHDRNAVSDLFVLDAQDKLQFSAHNGVAIPTPAMPAPIAEAVADILPELRQAEGARPQPVPDMPLHASLLPPVQRTNITIHNGRVYMVALTLVQPDFGRAQLPARHAPVVVTAMPFDKRLLERFGARQLVTDLAIGIDLRESDERATLPLYDARGRAIAALSWHPRKPGSDLLVNLQWPLASMLLILLLLGGILLREVTRYARGLILSEAKARHLAFHDTLTQLPNRALMFERLNQMRSLSNRQSLEVAVHCLDLDRFKEVNDTLGHPAGDALIRAAARRVAELVRDTDTVARIGGDEFVILQPHTGANGASLLAERVISALSRPFDIDGNSVQIGCSVGITLISDPTAPASEIVRQADLALYSSKEKGRNCATFFEPEMDAALRMRRQMEVDLREALAQDQLHMVYQPQVDATGRIMGVEALVRWNHPTKGPIPPNVFVVLAEESGLISQLGEFTVRRVFAETREWVGLPVAINVSALQLRSPSFMAAVTRLVAENAIDARNYEFEITETVLLGDDAATRDNIIMLKQEGFTIALDDFGTGYSSLSSLQRFSVDKIKIDRAFVRNLDGGSADSVTLVEAIIKLAKALNLGVIAEGVETVSQRDCLVACGCEHFQGFLYSRPLQGDTLEQLAGSGQALGPKVAPTEDPRGLV</sequence>
<dbReference type="Pfam" id="PF05228">
    <property type="entry name" value="CHASE4"/>
    <property type="match status" value="1"/>
</dbReference>
<dbReference type="RefSeq" id="WP_127707302.1">
    <property type="nucleotide sequence ID" value="NZ_SACO01000003.1"/>
</dbReference>
<dbReference type="InterPro" id="IPR035919">
    <property type="entry name" value="EAL_sf"/>
</dbReference>
<dbReference type="PANTHER" id="PTHR44757:SF2">
    <property type="entry name" value="BIOFILM ARCHITECTURE MAINTENANCE PROTEIN MBAA"/>
    <property type="match status" value="1"/>
</dbReference>
<keyword evidence="1" id="KW-1133">Transmembrane helix</keyword>
<dbReference type="CDD" id="cd01949">
    <property type="entry name" value="GGDEF"/>
    <property type="match status" value="1"/>
</dbReference>
<dbReference type="InterPro" id="IPR007892">
    <property type="entry name" value="CHASE4"/>
</dbReference>
<evidence type="ECO:0000259" key="2">
    <source>
        <dbReference type="PROSITE" id="PS50883"/>
    </source>
</evidence>
<dbReference type="EMBL" id="SACO01000003">
    <property type="protein sequence ID" value="RVU06423.1"/>
    <property type="molecule type" value="Genomic_DNA"/>
</dbReference>
<dbReference type="PANTHER" id="PTHR44757">
    <property type="entry name" value="DIGUANYLATE CYCLASE DGCP"/>
    <property type="match status" value="1"/>
</dbReference>
<keyword evidence="1" id="KW-0472">Membrane</keyword>
<gene>
    <name evidence="4" type="ORF">EOE18_06305</name>
</gene>
<accession>A0A437N923</accession>
<dbReference type="InterPro" id="IPR000160">
    <property type="entry name" value="GGDEF_dom"/>
</dbReference>
<dbReference type="Pfam" id="PF00563">
    <property type="entry name" value="EAL"/>
    <property type="match status" value="1"/>
</dbReference>
<keyword evidence="5" id="KW-1185">Reference proteome</keyword>
<dbReference type="Gene3D" id="3.20.20.450">
    <property type="entry name" value="EAL domain"/>
    <property type="match status" value="1"/>
</dbReference>
<dbReference type="SUPFAM" id="SSF141868">
    <property type="entry name" value="EAL domain-like"/>
    <property type="match status" value="1"/>
</dbReference>
<dbReference type="OrthoDB" id="9814202at2"/>
<dbReference type="InterPro" id="IPR052155">
    <property type="entry name" value="Biofilm_reg_signaling"/>
</dbReference>
<organism evidence="4 5">
    <name type="scientific">Novosphingobium umbonatum</name>
    <dbReference type="NCBI Taxonomy" id="1908524"/>
    <lineage>
        <taxon>Bacteria</taxon>
        <taxon>Pseudomonadati</taxon>
        <taxon>Pseudomonadota</taxon>
        <taxon>Alphaproteobacteria</taxon>
        <taxon>Sphingomonadales</taxon>
        <taxon>Sphingomonadaceae</taxon>
        <taxon>Novosphingobium</taxon>
    </lineage>
</organism>
<feature type="domain" description="EAL" evidence="2">
    <location>
        <begin position="485"/>
        <end position="734"/>
    </location>
</feature>
<dbReference type="InterPro" id="IPR029787">
    <property type="entry name" value="Nucleotide_cyclase"/>
</dbReference>
<dbReference type="SUPFAM" id="SSF55073">
    <property type="entry name" value="Nucleotide cyclase"/>
    <property type="match status" value="1"/>
</dbReference>
<dbReference type="SMART" id="SM00267">
    <property type="entry name" value="GGDEF"/>
    <property type="match status" value="1"/>
</dbReference>
<comment type="caution">
    <text evidence="4">The sequence shown here is derived from an EMBL/GenBank/DDBJ whole genome shotgun (WGS) entry which is preliminary data.</text>
</comment>
<reference evidence="4 5" key="1">
    <citation type="submission" date="2019-01" db="EMBL/GenBank/DDBJ databases">
        <authorList>
            <person name="Chen W.-M."/>
        </authorList>
    </citation>
    <scope>NUCLEOTIDE SEQUENCE [LARGE SCALE GENOMIC DNA]</scope>
    <source>
        <strain evidence="4 5">FSY-9</strain>
    </source>
</reference>
<dbReference type="Proteomes" id="UP000282837">
    <property type="component" value="Unassembled WGS sequence"/>
</dbReference>
<dbReference type="Pfam" id="PF00990">
    <property type="entry name" value="GGDEF"/>
    <property type="match status" value="1"/>
</dbReference>
<dbReference type="InterPro" id="IPR001633">
    <property type="entry name" value="EAL_dom"/>
</dbReference>
<dbReference type="CDD" id="cd01948">
    <property type="entry name" value="EAL"/>
    <property type="match status" value="1"/>
</dbReference>
<evidence type="ECO:0000313" key="4">
    <source>
        <dbReference type="EMBL" id="RVU06423.1"/>
    </source>
</evidence>
<feature type="domain" description="GGDEF" evidence="3">
    <location>
        <begin position="344"/>
        <end position="476"/>
    </location>
</feature>
<keyword evidence="1" id="KW-0812">Transmembrane</keyword>
<name>A0A437N923_9SPHN</name>
<dbReference type="PROSITE" id="PS50887">
    <property type="entry name" value="GGDEF"/>
    <property type="match status" value="1"/>
</dbReference>